<dbReference type="SMART" id="SM00369">
    <property type="entry name" value="LRR_TYP"/>
    <property type="match status" value="4"/>
</dbReference>
<dbReference type="Pfam" id="PF00041">
    <property type="entry name" value="fn3"/>
    <property type="match status" value="1"/>
</dbReference>
<name>A0A8C8S864_9SAUR</name>
<feature type="signal peptide" evidence="5">
    <location>
        <begin position="1"/>
        <end position="22"/>
    </location>
</feature>
<dbReference type="Pfam" id="PF13855">
    <property type="entry name" value="LRR_8"/>
    <property type="match status" value="2"/>
</dbReference>
<evidence type="ECO:0000256" key="2">
    <source>
        <dbReference type="ARBA" id="ARBA00022737"/>
    </source>
</evidence>
<protein>
    <submittedName>
        <fullName evidence="7">Leucine rich repeat neuronal 4</fullName>
    </submittedName>
</protein>
<feature type="transmembrane region" description="Helical" evidence="4">
    <location>
        <begin position="713"/>
        <end position="737"/>
    </location>
</feature>
<dbReference type="PANTHER" id="PTHR24366">
    <property type="entry name" value="IG(IMMUNOGLOBULIN) AND LRR(LEUCINE RICH REPEAT) DOMAINS"/>
    <property type="match status" value="1"/>
</dbReference>
<evidence type="ECO:0000256" key="3">
    <source>
        <dbReference type="SAM" id="MobiDB-lite"/>
    </source>
</evidence>
<keyword evidence="4" id="KW-0472">Membrane</keyword>
<reference evidence="7" key="1">
    <citation type="submission" date="2025-08" db="UniProtKB">
        <authorList>
            <consortium name="Ensembl"/>
        </authorList>
    </citation>
    <scope>IDENTIFICATION</scope>
</reference>
<dbReference type="Proteomes" id="UP000694393">
    <property type="component" value="Unplaced"/>
</dbReference>
<dbReference type="PANTHER" id="PTHR24366:SF171">
    <property type="entry name" value="LEUCINE RICH REPEAT NEURONAL 4"/>
    <property type="match status" value="1"/>
</dbReference>
<keyword evidence="5" id="KW-0732">Signal</keyword>
<dbReference type="PROSITE" id="PS50853">
    <property type="entry name" value="FN3"/>
    <property type="match status" value="1"/>
</dbReference>
<sequence length="769" mass="85460">CGWELMFSLLLAFSLLAWETAAGLTDRAVPAALGDVTPSLFQLVQLDHWENDVNLTSISCGDLRNKTWTNVRLNKRSLQTFPACLPRGLKALDLSSNLVPVLRGVEIADLPKLHTLSMRHNNIQEVTWGTGALTGLQFLDLSSNKLSAVPSCQAAHLPNLKWLSVARNPIKKIQPLAFSCYPHLQFLNLSATLLGHQRGGGFSPSAFAMKVLPGDTGRRARNAIDVLDLSETFLETIPHEWAQDLASLRSLHLARMARLRSLETDQFKSLPSLRELNCQDSRALRSVRTEIFDDVPHLAFLTFQNCSLSSFNPWNINSSGSIVINLYGNPLECNCGLSWLLSDPERVVLQRASDTICNIASEDRERPSSSSSLSLLQLYDECQARRNATVHTSNTPPLREDSSKLSIDDPTTVAAMKNSTAFPKDPYSNFLMPRTTSMTQTDPTKNQAASEDIFSKPAKDPSTEGTAATSSTIRGELYSASITQQSTVSIDSLKRNAIMANAMPHQEETFYQPRETNSPLFHSTLSPYQTDQKQQNPTKGNPIPNAVHEVTPTYYADDYDYDDPPKGTPAQSIDVLCSYDPCRHLQKPCSELQRLSPCLCPGVSGEDIVPDPPKQVEASEVTNTSAQIHWCAPNSVVRTYQLTYYTKGSEESQNLIDEIYPTARQYTLYRLSPGTTYWVCVIASNKAGSSRMTSEILSNPCTQFTTKHSYTPIFVVLSLTSGFFLITTIVLSLCLYWKCKKPHTEQYDTHLISYKNPAFDHPLKLQTCN</sequence>
<feature type="region of interest" description="Disordered" evidence="3">
    <location>
        <begin position="425"/>
        <end position="470"/>
    </location>
</feature>
<dbReference type="PROSITE" id="PS51450">
    <property type="entry name" value="LRR"/>
    <property type="match status" value="1"/>
</dbReference>
<dbReference type="InterPro" id="IPR003961">
    <property type="entry name" value="FN3_dom"/>
</dbReference>
<dbReference type="InterPro" id="IPR036116">
    <property type="entry name" value="FN3_sf"/>
</dbReference>
<feature type="chain" id="PRO_5034245441" evidence="5">
    <location>
        <begin position="23"/>
        <end position="769"/>
    </location>
</feature>
<evidence type="ECO:0000256" key="1">
    <source>
        <dbReference type="ARBA" id="ARBA00022614"/>
    </source>
</evidence>
<dbReference type="SUPFAM" id="SSF49265">
    <property type="entry name" value="Fibronectin type III"/>
    <property type="match status" value="1"/>
</dbReference>
<reference evidence="7" key="2">
    <citation type="submission" date="2025-09" db="UniProtKB">
        <authorList>
            <consortium name="Ensembl"/>
        </authorList>
    </citation>
    <scope>IDENTIFICATION</scope>
</reference>
<dbReference type="InterPro" id="IPR003591">
    <property type="entry name" value="Leu-rich_rpt_typical-subtyp"/>
</dbReference>
<organism evidence="7 8">
    <name type="scientific">Pelusios castaneus</name>
    <name type="common">West African mud turtle</name>
    <dbReference type="NCBI Taxonomy" id="367368"/>
    <lineage>
        <taxon>Eukaryota</taxon>
        <taxon>Metazoa</taxon>
        <taxon>Chordata</taxon>
        <taxon>Craniata</taxon>
        <taxon>Vertebrata</taxon>
        <taxon>Euteleostomi</taxon>
        <taxon>Archelosauria</taxon>
        <taxon>Testudinata</taxon>
        <taxon>Testudines</taxon>
        <taxon>Pleurodira</taxon>
        <taxon>Pelomedusidae</taxon>
        <taxon>Pelusios</taxon>
    </lineage>
</organism>
<dbReference type="InterPro" id="IPR001611">
    <property type="entry name" value="Leu-rich_rpt"/>
</dbReference>
<evidence type="ECO:0000256" key="5">
    <source>
        <dbReference type="SAM" id="SignalP"/>
    </source>
</evidence>
<feature type="domain" description="Fibronectin type-III" evidence="6">
    <location>
        <begin position="612"/>
        <end position="709"/>
    </location>
</feature>
<dbReference type="InterPro" id="IPR013783">
    <property type="entry name" value="Ig-like_fold"/>
</dbReference>
<dbReference type="SMART" id="SM00060">
    <property type="entry name" value="FN3"/>
    <property type="match status" value="1"/>
</dbReference>
<evidence type="ECO:0000256" key="4">
    <source>
        <dbReference type="SAM" id="Phobius"/>
    </source>
</evidence>
<feature type="compositionally biased region" description="Basic and acidic residues" evidence="3">
    <location>
        <begin position="453"/>
        <end position="462"/>
    </location>
</feature>
<feature type="compositionally biased region" description="Polar residues" evidence="3">
    <location>
        <begin position="434"/>
        <end position="449"/>
    </location>
</feature>
<dbReference type="Ensembl" id="ENSPCET00000015845.1">
    <property type="protein sequence ID" value="ENSPCEP00000015299.1"/>
    <property type="gene ID" value="ENSPCEG00000012054.1"/>
</dbReference>
<keyword evidence="2" id="KW-0677">Repeat</keyword>
<dbReference type="Gene3D" id="3.80.10.10">
    <property type="entry name" value="Ribonuclease Inhibitor"/>
    <property type="match status" value="2"/>
</dbReference>
<dbReference type="AlphaFoldDB" id="A0A8C8S864"/>
<keyword evidence="8" id="KW-1185">Reference proteome</keyword>
<keyword evidence="4" id="KW-1133">Transmembrane helix</keyword>
<dbReference type="SUPFAM" id="SSF52058">
    <property type="entry name" value="L domain-like"/>
    <property type="match status" value="1"/>
</dbReference>
<evidence type="ECO:0000313" key="7">
    <source>
        <dbReference type="Ensembl" id="ENSPCEP00000015299.1"/>
    </source>
</evidence>
<proteinExistence type="predicted"/>
<evidence type="ECO:0000259" key="6">
    <source>
        <dbReference type="PROSITE" id="PS50853"/>
    </source>
</evidence>
<dbReference type="Gene3D" id="2.60.40.10">
    <property type="entry name" value="Immunoglobulins"/>
    <property type="match status" value="1"/>
</dbReference>
<keyword evidence="1" id="KW-0433">Leucine-rich repeat</keyword>
<dbReference type="CDD" id="cd00063">
    <property type="entry name" value="FN3"/>
    <property type="match status" value="1"/>
</dbReference>
<evidence type="ECO:0000313" key="8">
    <source>
        <dbReference type="Proteomes" id="UP000694393"/>
    </source>
</evidence>
<accession>A0A8C8S864</accession>
<dbReference type="InterPro" id="IPR032675">
    <property type="entry name" value="LRR_dom_sf"/>
</dbReference>
<keyword evidence="4" id="KW-0812">Transmembrane</keyword>